<dbReference type="RefSeq" id="WP_198127762.1">
    <property type="nucleotide sequence ID" value="NZ_JAECZC010000081.1"/>
</dbReference>
<evidence type="ECO:0000313" key="2">
    <source>
        <dbReference type="Proteomes" id="UP000632766"/>
    </source>
</evidence>
<proteinExistence type="predicted"/>
<comment type="caution">
    <text evidence="1">The sequence shown here is derived from an EMBL/GenBank/DDBJ whole genome shotgun (WGS) entry which is preliminary data.</text>
</comment>
<sequence>MVTTSVSRESEATTQQTEVIVKLLLSGGHQYTLVLKSDAPLLRSLLGTILSRVQGTGSRTLFQIPLEAGRVSICFSSDDLVAVTTEPPVFVRPNDDQPQTEEASAS</sequence>
<reference evidence="1 2" key="1">
    <citation type="journal article" date="2021" name="Int. J. Syst. Evol. Microbiol.">
        <title>Amazonocrinis nigriterrae gen. nov., sp. nov., Atlanticothrix silvestris gen. nov., sp. nov. and Dendronalium phyllosphericum gen. nov., sp. nov., nostocacean cyanobacteria from Brazilian environments.</title>
        <authorList>
            <person name="Alvarenga D.O."/>
            <person name="Andreote A.P.D."/>
            <person name="Branco L.H.Z."/>
            <person name="Delbaje E."/>
            <person name="Cruz R.B."/>
            <person name="Varani A.M."/>
            <person name="Fiore M.F."/>
        </authorList>
    </citation>
    <scope>NUCLEOTIDE SEQUENCE [LARGE SCALE GENOMIC DNA]</scope>
    <source>
        <strain evidence="1 2">CENA67</strain>
    </source>
</reference>
<protein>
    <submittedName>
        <fullName evidence="1">Uncharacterized protein</fullName>
    </submittedName>
</protein>
<organism evidence="1 2">
    <name type="scientific">Amazonocrinis nigriterrae CENA67</name>
    <dbReference type="NCBI Taxonomy" id="2794033"/>
    <lineage>
        <taxon>Bacteria</taxon>
        <taxon>Bacillati</taxon>
        <taxon>Cyanobacteriota</taxon>
        <taxon>Cyanophyceae</taxon>
        <taxon>Nostocales</taxon>
        <taxon>Nostocaceae</taxon>
        <taxon>Amazonocrinis</taxon>
        <taxon>Amazonocrinis nigriterrae</taxon>
    </lineage>
</organism>
<accession>A0A8J7HYZ2</accession>
<keyword evidence="2" id="KW-1185">Reference proteome</keyword>
<gene>
    <name evidence="1" type="ORF">I8748_28115</name>
</gene>
<evidence type="ECO:0000313" key="1">
    <source>
        <dbReference type="EMBL" id="MBH8565983.1"/>
    </source>
</evidence>
<dbReference type="EMBL" id="JAECZC010000081">
    <property type="protein sequence ID" value="MBH8565983.1"/>
    <property type="molecule type" value="Genomic_DNA"/>
</dbReference>
<dbReference type="Proteomes" id="UP000632766">
    <property type="component" value="Unassembled WGS sequence"/>
</dbReference>
<dbReference type="AlphaFoldDB" id="A0A8J7HYZ2"/>
<name>A0A8J7HYZ2_9NOST</name>